<reference evidence="1 2" key="1">
    <citation type="submission" date="2021-01" db="EMBL/GenBank/DDBJ databases">
        <title>Draft genome sequence of Micromonospora sp. strain STR1_7.</title>
        <authorList>
            <person name="Karlyshev A."/>
            <person name="Jawad R."/>
        </authorList>
    </citation>
    <scope>NUCLEOTIDE SEQUENCE [LARGE SCALE GENOMIC DNA]</scope>
    <source>
        <strain evidence="1 2">STR1-7</strain>
    </source>
</reference>
<dbReference type="Proteomes" id="UP000601027">
    <property type="component" value="Unassembled WGS sequence"/>
</dbReference>
<protein>
    <recommendedName>
        <fullName evidence="3">IrrE N-terminal-like domain-containing protein</fullName>
    </recommendedName>
</protein>
<keyword evidence="2" id="KW-1185">Reference proteome</keyword>
<evidence type="ECO:0000313" key="1">
    <source>
        <dbReference type="EMBL" id="MBM0230436.1"/>
    </source>
</evidence>
<evidence type="ECO:0000313" key="2">
    <source>
        <dbReference type="Proteomes" id="UP000601027"/>
    </source>
</evidence>
<organism evidence="1 2">
    <name type="scientific">Micromonospora parastrephiae</name>
    <dbReference type="NCBI Taxonomy" id="2806101"/>
    <lineage>
        <taxon>Bacteria</taxon>
        <taxon>Bacillati</taxon>
        <taxon>Actinomycetota</taxon>
        <taxon>Actinomycetes</taxon>
        <taxon>Micromonosporales</taxon>
        <taxon>Micromonosporaceae</taxon>
        <taxon>Micromonospora</taxon>
    </lineage>
</organism>
<sequence length="159" mass="17021">MAVELPVPLTVQSLIAALEAARDRPIQLVAMTSQTSTLPCGLWVATPETDYVLYSRATSMVLEVQTLLHELMHMALDHIGSPVIDGAGEVMAEVFSVEGVDSVMARSPRTYDQQQERDAEVVATYLGARLDGLGDVVNVAGLHEDAAAVVYRIAAALTD</sequence>
<proteinExistence type="predicted"/>
<name>A0ABS1XMF2_9ACTN</name>
<dbReference type="EMBL" id="JAEVHM010000001">
    <property type="protein sequence ID" value="MBM0230436.1"/>
    <property type="molecule type" value="Genomic_DNA"/>
</dbReference>
<accession>A0ABS1XMF2</accession>
<dbReference type="RefSeq" id="WP_203172919.1">
    <property type="nucleotide sequence ID" value="NZ_JAEVHM010000001.1"/>
</dbReference>
<gene>
    <name evidence="1" type="ORF">JNW91_00260</name>
</gene>
<evidence type="ECO:0008006" key="3">
    <source>
        <dbReference type="Google" id="ProtNLM"/>
    </source>
</evidence>
<comment type="caution">
    <text evidence="1">The sequence shown here is derived from an EMBL/GenBank/DDBJ whole genome shotgun (WGS) entry which is preliminary data.</text>
</comment>